<proteinExistence type="predicted"/>
<comment type="caution">
    <text evidence="3">The sequence shown here is derived from an EMBL/GenBank/DDBJ whole genome shotgun (WGS) entry which is preliminary data.</text>
</comment>
<name>A0A2J8LPA2_PANTR</name>
<organism evidence="3 4">
    <name type="scientific">Pan troglodytes</name>
    <name type="common">Chimpanzee</name>
    <dbReference type="NCBI Taxonomy" id="9598"/>
    <lineage>
        <taxon>Eukaryota</taxon>
        <taxon>Metazoa</taxon>
        <taxon>Chordata</taxon>
        <taxon>Craniata</taxon>
        <taxon>Vertebrata</taxon>
        <taxon>Euteleostomi</taxon>
        <taxon>Mammalia</taxon>
        <taxon>Eutheria</taxon>
        <taxon>Euarchontoglires</taxon>
        <taxon>Primates</taxon>
        <taxon>Haplorrhini</taxon>
        <taxon>Catarrhini</taxon>
        <taxon>Hominidae</taxon>
        <taxon>Pan</taxon>
    </lineage>
</organism>
<evidence type="ECO:0000313" key="2">
    <source>
        <dbReference type="EMBL" id="PNI49109.1"/>
    </source>
</evidence>
<evidence type="ECO:0000313" key="1">
    <source>
        <dbReference type="EMBL" id="PNI49107.1"/>
    </source>
</evidence>
<dbReference type="Proteomes" id="UP000236370">
    <property type="component" value="Unassembled WGS sequence"/>
</dbReference>
<evidence type="ECO:0000313" key="4">
    <source>
        <dbReference type="Proteomes" id="UP000236370"/>
    </source>
</evidence>
<dbReference type="AlphaFoldDB" id="A0A2J8LPA2"/>
<evidence type="ECO:0000313" key="3">
    <source>
        <dbReference type="EMBL" id="PNI49110.1"/>
    </source>
</evidence>
<sequence length="36" mass="3720">MEAAAAVVAAEAEVENEDGDSSCGDVCFMDKGLQRT</sequence>
<dbReference type="EMBL" id="NBAG03000282">
    <property type="protein sequence ID" value="PNI49107.1"/>
    <property type="molecule type" value="Genomic_DNA"/>
</dbReference>
<protein>
    <submittedName>
        <fullName evidence="1">LRRCC1 isoform 4</fullName>
    </submittedName>
    <submittedName>
        <fullName evidence="2">LRRCC1 isoform 6</fullName>
    </submittedName>
    <submittedName>
        <fullName evidence="3">LRRCC1 isoform 7</fullName>
    </submittedName>
</protein>
<dbReference type="EMBL" id="NBAG03000282">
    <property type="protein sequence ID" value="PNI49109.1"/>
    <property type="molecule type" value="Genomic_DNA"/>
</dbReference>
<accession>A0A2J8LPA2</accession>
<reference evidence="3 4" key="1">
    <citation type="submission" date="2017-12" db="EMBL/GenBank/DDBJ databases">
        <title>High-resolution comparative analysis of great ape genomes.</title>
        <authorList>
            <person name="Pollen A."/>
            <person name="Hastie A."/>
            <person name="Hormozdiari F."/>
            <person name="Dougherty M."/>
            <person name="Liu R."/>
            <person name="Chaisson M."/>
            <person name="Hoppe E."/>
            <person name="Hill C."/>
            <person name="Pang A."/>
            <person name="Hillier L."/>
            <person name="Baker C."/>
            <person name="Armstrong J."/>
            <person name="Shendure J."/>
            <person name="Paten B."/>
            <person name="Wilson R."/>
            <person name="Chao H."/>
            <person name="Schneider V."/>
            <person name="Ventura M."/>
            <person name="Kronenberg Z."/>
            <person name="Murali S."/>
            <person name="Gordon D."/>
            <person name="Cantsilieris S."/>
            <person name="Munson K."/>
            <person name="Nelson B."/>
            <person name="Raja A."/>
            <person name="Underwood J."/>
            <person name="Diekhans M."/>
            <person name="Fiddes I."/>
            <person name="Haussler D."/>
            <person name="Eichler E."/>
        </authorList>
    </citation>
    <scope>NUCLEOTIDE SEQUENCE [LARGE SCALE GENOMIC DNA]</scope>
    <source>
        <strain evidence="3">Yerkes chimp pedigree #C0471</strain>
        <tissue evidence="3">Blood</tissue>
    </source>
</reference>
<dbReference type="EMBL" id="NBAG03000282">
    <property type="protein sequence ID" value="PNI49110.1"/>
    <property type="molecule type" value="Genomic_DNA"/>
</dbReference>
<gene>
    <name evidence="3" type="ORF">CK820_G0027337</name>
</gene>